<dbReference type="InterPro" id="IPR046373">
    <property type="entry name" value="Acyl-CoA_Oxase/DH_mid-dom_sf"/>
</dbReference>
<dbReference type="GO" id="GO:0005504">
    <property type="term" value="F:fatty acid binding"/>
    <property type="evidence" value="ECO:0007669"/>
    <property type="project" value="TreeGrafter"/>
</dbReference>
<dbReference type="FunFam" id="2.40.110.10:FF:000075">
    <property type="entry name" value="Acyl-coenzyme A oxidase"/>
    <property type="match status" value="1"/>
</dbReference>
<dbReference type="InterPro" id="IPR009100">
    <property type="entry name" value="AcylCoA_DH/oxidase_NM_dom_sf"/>
</dbReference>
<dbReference type="InterPro" id="IPR012258">
    <property type="entry name" value="Acyl-CoA_oxidase"/>
</dbReference>
<accession>A0A2K3MVV4</accession>
<dbReference type="GO" id="GO:0005777">
    <property type="term" value="C:peroxisome"/>
    <property type="evidence" value="ECO:0007669"/>
    <property type="project" value="InterPro"/>
</dbReference>
<dbReference type="GO" id="GO:0001676">
    <property type="term" value="P:long-chain fatty acid metabolic process"/>
    <property type="evidence" value="ECO:0007669"/>
    <property type="project" value="TreeGrafter"/>
</dbReference>
<dbReference type="PANTHER" id="PTHR10909:SF250">
    <property type="entry name" value="PEROXISOMAL ACYL-COENZYME A OXIDASE 1"/>
    <property type="match status" value="1"/>
</dbReference>
<evidence type="ECO:0000313" key="3">
    <source>
        <dbReference type="EMBL" id="PNX94892.1"/>
    </source>
</evidence>
<dbReference type="Gene3D" id="2.40.110.10">
    <property type="entry name" value="Butyryl-CoA Dehydrogenase, subunit A, domain 2"/>
    <property type="match status" value="1"/>
</dbReference>
<dbReference type="InterPro" id="IPR029320">
    <property type="entry name" value="Acyl-CoA_ox_N"/>
</dbReference>
<name>A0A2K3MVV4_TRIPR</name>
<evidence type="ECO:0000313" key="4">
    <source>
        <dbReference type="Proteomes" id="UP000236291"/>
    </source>
</evidence>
<feature type="non-terminal residue" evidence="3">
    <location>
        <position position="273"/>
    </location>
</feature>
<dbReference type="GO" id="GO:0071949">
    <property type="term" value="F:FAD binding"/>
    <property type="evidence" value="ECO:0007669"/>
    <property type="project" value="InterPro"/>
</dbReference>
<dbReference type="PANTHER" id="PTHR10909">
    <property type="entry name" value="ELECTRON TRANSPORT OXIDOREDUCTASE"/>
    <property type="match status" value="1"/>
</dbReference>
<feature type="domain" description="Acyl-coenzyme A oxidase N-terminal" evidence="2">
    <location>
        <begin position="88"/>
        <end position="203"/>
    </location>
</feature>
<dbReference type="Gene3D" id="1.10.540.10">
    <property type="entry name" value="Acyl-CoA dehydrogenase/oxidase, N-terminal domain"/>
    <property type="match status" value="1"/>
</dbReference>
<evidence type="ECO:0000256" key="1">
    <source>
        <dbReference type="SAM" id="MobiDB-lite"/>
    </source>
</evidence>
<evidence type="ECO:0000259" key="2">
    <source>
        <dbReference type="Pfam" id="PF14749"/>
    </source>
</evidence>
<sequence>MCVCICFFHTNNGIELQSRWVCCFPKGGGASHSGGKKQNTAVRTEGGPTTQTEEAIGRKRKRKDTRTAQNKIEGVDHLAFERNKAQFDVNDMKIVWAGSHQEFVLSDQISRLVARDPVFQKDNRTALDRKELFKNTLRKAAHAWKRIIELRLNEQEASKVRTFVDQPAFTDIHWVMFVPTIKGQGTDEQQEKWLPLANNMQIIGCYAQTELGHGSNVQGLETTATFDPKTDEFIIHSPTLTSSKWWTGGLGKISTHAIVYARLITDGHDHGVH</sequence>
<gene>
    <name evidence="3" type="ORF">L195_g018074</name>
</gene>
<dbReference type="EMBL" id="ASHM01012926">
    <property type="protein sequence ID" value="PNX94892.1"/>
    <property type="molecule type" value="Genomic_DNA"/>
</dbReference>
<reference evidence="3 4" key="1">
    <citation type="journal article" date="2014" name="Am. J. Bot.">
        <title>Genome assembly and annotation for red clover (Trifolium pratense; Fabaceae).</title>
        <authorList>
            <person name="Istvanek J."/>
            <person name="Jaros M."/>
            <person name="Krenek A."/>
            <person name="Repkova J."/>
        </authorList>
    </citation>
    <scope>NUCLEOTIDE SEQUENCE [LARGE SCALE GENOMIC DNA]</scope>
    <source>
        <strain evidence="4">cv. Tatra</strain>
        <tissue evidence="3">Young leaves</tissue>
    </source>
</reference>
<protein>
    <submittedName>
        <fullName evidence="3">Peroxisomal acyl-CoA oxidase 1-like protein</fullName>
    </submittedName>
</protein>
<dbReference type="GO" id="GO:0033540">
    <property type="term" value="P:fatty acid beta-oxidation using acyl-CoA oxidase"/>
    <property type="evidence" value="ECO:0007669"/>
    <property type="project" value="TreeGrafter"/>
</dbReference>
<comment type="caution">
    <text evidence="3">The sequence shown here is derived from an EMBL/GenBank/DDBJ whole genome shotgun (WGS) entry which is preliminary data.</text>
</comment>
<feature type="compositionally biased region" description="Polar residues" evidence="1">
    <location>
        <begin position="38"/>
        <end position="53"/>
    </location>
</feature>
<organism evidence="3 4">
    <name type="scientific">Trifolium pratense</name>
    <name type="common">Red clover</name>
    <dbReference type="NCBI Taxonomy" id="57577"/>
    <lineage>
        <taxon>Eukaryota</taxon>
        <taxon>Viridiplantae</taxon>
        <taxon>Streptophyta</taxon>
        <taxon>Embryophyta</taxon>
        <taxon>Tracheophyta</taxon>
        <taxon>Spermatophyta</taxon>
        <taxon>Magnoliopsida</taxon>
        <taxon>eudicotyledons</taxon>
        <taxon>Gunneridae</taxon>
        <taxon>Pentapetalae</taxon>
        <taxon>rosids</taxon>
        <taxon>fabids</taxon>
        <taxon>Fabales</taxon>
        <taxon>Fabaceae</taxon>
        <taxon>Papilionoideae</taxon>
        <taxon>50 kb inversion clade</taxon>
        <taxon>NPAAA clade</taxon>
        <taxon>Hologalegina</taxon>
        <taxon>IRL clade</taxon>
        <taxon>Trifolieae</taxon>
        <taxon>Trifolium</taxon>
    </lineage>
</organism>
<reference evidence="3 4" key="2">
    <citation type="journal article" date="2017" name="Front. Plant Sci.">
        <title>Gene Classification and Mining of Molecular Markers Useful in Red Clover (Trifolium pratense) Breeding.</title>
        <authorList>
            <person name="Istvanek J."/>
            <person name="Dluhosova J."/>
            <person name="Dluhos P."/>
            <person name="Patkova L."/>
            <person name="Nedelnik J."/>
            <person name="Repkova J."/>
        </authorList>
    </citation>
    <scope>NUCLEOTIDE SEQUENCE [LARGE SCALE GENOMIC DNA]</scope>
    <source>
        <strain evidence="4">cv. Tatra</strain>
        <tissue evidence="3">Young leaves</tissue>
    </source>
</reference>
<feature type="region of interest" description="Disordered" evidence="1">
    <location>
        <begin position="29"/>
        <end position="67"/>
    </location>
</feature>
<dbReference type="InterPro" id="IPR037069">
    <property type="entry name" value="AcylCoA_DH/ox_N_sf"/>
</dbReference>
<dbReference type="Proteomes" id="UP000236291">
    <property type="component" value="Unassembled WGS sequence"/>
</dbReference>
<dbReference type="GO" id="GO:0003997">
    <property type="term" value="F:acyl-CoA oxidase activity"/>
    <property type="evidence" value="ECO:0007669"/>
    <property type="project" value="InterPro"/>
</dbReference>
<dbReference type="FunFam" id="1.10.540.10:FF:000015">
    <property type="entry name" value="Acyl-coenzyme A oxidase"/>
    <property type="match status" value="1"/>
</dbReference>
<dbReference type="GO" id="GO:0055088">
    <property type="term" value="P:lipid homeostasis"/>
    <property type="evidence" value="ECO:0007669"/>
    <property type="project" value="TreeGrafter"/>
</dbReference>
<proteinExistence type="predicted"/>
<dbReference type="STRING" id="57577.A0A2K3MVV4"/>
<dbReference type="AlphaFoldDB" id="A0A2K3MVV4"/>
<dbReference type="SUPFAM" id="SSF56645">
    <property type="entry name" value="Acyl-CoA dehydrogenase NM domain-like"/>
    <property type="match status" value="1"/>
</dbReference>
<dbReference type="Pfam" id="PF14749">
    <property type="entry name" value="Acyl-CoA_ox_N"/>
    <property type="match status" value="1"/>
</dbReference>